<keyword evidence="3" id="KW-1185">Reference proteome</keyword>
<dbReference type="Gene3D" id="3.40.1000.10">
    <property type="entry name" value="Mog1/PsbP, alpha/beta/alpha sandwich"/>
    <property type="match status" value="1"/>
</dbReference>
<comment type="caution">
    <text evidence="2">The sequence shown here is derived from an EMBL/GenBank/DDBJ whole genome shotgun (WGS) entry which is preliminary data.</text>
</comment>
<dbReference type="InterPro" id="IPR016123">
    <property type="entry name" value="Mog1/PsbP_a/b/a-sand"/>
</dbReference>
<accession>A0A835YG46</accession>
<reference evidence="2" key="1">
    <citation type="journal article" date="2020" name="bioRxiv">
        <title>Comparative genomics of Chlamydomonas.</title>
        <authorList>
            <person name="Craig R.J."/>
            <person name="Hasan A.R."/>
            <person name="Ness R.W."/>
            <person name="Keightley P.D."/>
        </authorList>
    </citation>
    <scope>NUCLEOTIDE SEQUENCE</scope>
    <source>
        <strain evidence="2">CCAP 11/70</strain>
    </source>
</reference>
<dbReference type="GO" id="GO:0009654">
    <property type="term" value="C:photosystem II oxygen evolving complex"/>
    <property type="evidence" value="ECO:0007669"/>
    <property type="project" value="InterPro"/>
</dbReference>
<dbReference type="Proteomes" id="UP000612055">
    <property type="component" value="Unassembled WGS sequence"/>
</dbReference>
<organism evidence="2 3">
    <name type="scientific">Edaphochlamys debaryana</name>
    <dbReference type="NCBI Taxonomy" id="47281"/>
    <lineage>
        <taxon>Eukaryota</taxon>
        <taxon>Viridiplantae</taxon>
        <taxon>Chlorophyta</taxon>
        <taxon>core chlorophytes</taxon>
        <taxon>Chlorophyceae</taxon>
        <taxon>CS clade</taxon>
        <taxon>Chlamydomonadales</taxon>
        <taxon>Chlamydomonadales incertae sedis</taxon>
        <taxon>Edaphochlamys</taxon>
    </lineage>
</organism>
<dbReference type="PANTHER" id="PTHR31407:SF4">
    <property type="entry name" value="PSBP-LIKE PROTEIN 1, CHLOROPLASTIC"/>
    <property type="match status" value="1"/>
</dbReference>
<dbReference type="AlphaFoldDB" id="A0A835YG46"/>
<dbReference type="GO" id="GO:0005509">
    <property type="term" value="F:calcium ion binding"/>
    <property type="evidence" value="ECO:0007669"/>
    <property type="project" value="InterPro"/>
</dbReference>
<evidence type="ECO:0000313" key="2">
    <source>
        <dbReference type="EMBL" id="KAG2500301.1"/>
    </source>
</evidence>
<name>A0A835YG46_9CHLO</name>
<gene>
    <name evidence="2" type="ORF">HYH03_001879</name>
</gene>
<dbReference type="EMBL" id="JAEHOE010000004">
    <property type="protein sequence ID" value="KAG2500301.1"/>
    <property type="molecule type" value="Genomic_DNA"/>
</dbReference>
<dbReference type="OrthoDB" id="506760at2759"/>
<protein>
    <recommendedName>
        <fullName evidence="1">PsbP C-terminal domain-containing protein</fullName>
    </recommendedName>
</protein>
<dbReference type="GO" id="GO:0019898">
    <property type="term" value="C:extrinsic component of membrane"/>
    <property type="evidence" value="ECO:0007669"/>
    <property type="project" value="InterPro"/>
</dbReference>
<dbReference type="SUPFAM" id="SSF55724">
    <property type="entry name" value="Mog1p/PsbP-like"/>
    <property type="match status" value="1"/>
</dbReference>
<dbReference type="Pfam" id="PF01789">
    <property type="entry name" value="PsbP"/>
    <property type="match status" value="1"/>
</dbReference>
<feature type="domain" description="PsbP C-terminal" evidence="1">
    <location>
        <begin position="65"/>
        <end position="222"/>
    </location>
</feature>
<evidence type="ECO:0000259" key="1">
    <source>
        <dbReference type="Pfam" id="PF01789"/>
    </source>
</evidence>
<dbReference type="InterPro" id="IPR002683">
    <property type="entry name" value="PsbP_C"/>
</dbReference>
<sequence>MPQRSAEPADQPAASAPQAGRRTVLHSFAAPLFLAALTYGSDDPTTILNSVLAGYGLPKLPGSSGYKALDDFEQDFTLEYPRGWVVRPNSLRGGVYISDYNTADKLTVEVQALDPGADLVEAAVTAAVVPGASSGQQRDKLLPPPLSKVKSRTAELDGREYTYLEFSSDTITRSGYNVRRRNFAAACVKKGTLFVINASARSDQYDTAKEEVLRHVVESFRVR</sequence>
<proteinExistence type="predicted"/>
<evidence type="ECO:0000313" key="3">
    <source>
        <dbReference type="Proteomes" id="UP000612055"/>
    </source>
</evidence>
<dbReference type="GO" id="GO:0015979">
    <property type="term" value="P:photosynthesis"/>
    <property type="evidence" value="ECO:0007669"/>
    <property type="project" value="InterPro"/>
</dbReference>
<dbReference type="PANTHER" id="PTHR31407">
    <property type="match status" value="1"/>
</dbReference>